<evidence type="ECO:0000256" key="2">
    <source>
        <dbReference type="ARBA" id="ARBA00022741"/>
    </source>
</evidence>
<feature type="non-terminal residue" evidence="8">
    <location>
        <position position="332"/>
    </location>
</feature>
<dbReference type="Pfam" id="PF00270">
    <property type="entry name" value="DEAD"/>
    <property type="match status" value="1"/>
</dbReference>
<evidence type="ECO:0000256" key="4">
    <source>
        <dbReference type="ARBA" id="ARBA00034617"/>
    </source>
</evidence>
<evidence type="ECO:0000259" key="7">
    <source>
        <dbReference type="PROSITE" id="PS51194"/>
    </source>
</evidence>
<comment type="similarity">
    <text evidence="1">Belongs to the helicase family. RecQ subfamily.</text>
</comment>
<gene>
    <name evidence="8" type="ORF">GMARGA_LOCUS40896</name>
</gene>
<comment type="catalytic activity">
    <reaction evidence="4">
        <text>Couples ATP hydrolysis with the unwinding of duplex DNA by translocating in the 3'-5' direction.</text>
        <dbReference type="EC" id="5.6.2.4"/>
    </reaction>
</comment>
<evidence type="ECO:0000313" key="9">
    <source>
        <dbReference type="Proteomes" id="UP000789901"/>
    </source>
</evidence>
<dbReference type="PROSITE" id="PS51194">
    <property type="entry name" value="HELICASE_CTER"/>
    <property type="match status" value="1"/>
</dbReference>
<feature type="domain" description="Helicase ATP-binding" evidence="6">
    <location>
        <begin position="1"/>
        <end position="125"/>
    </location>
</feature>
<evidence type="ECO:0000256" key="3">
    <source>
        <dbReference type="ARBA" id="ARBA00022840"/>
    </source>
</evidence>
<feature type="domain" description="Helicase C-terminal" evidence="7">
    <location>
        <begin position="150"/>
        <end position="314"/>
    </location>
</feature>
<feature type="non-terminal residue" evidence="8">
    <location>
        <position position="1"/>
    </location>
</feature>
<dbReference type="PANTHER" id="PTHR13710">
    <property type="entry name" value="DNA HELICASE RECQ FAMILY MEMBER"/>
    <property type="match status" value="1"/>
</dbReference>
<dbReference type="Gene3D" id="3.40.50.300">
    <property type="entry name" value="P-loop containing nucleotide triphosphate hydrolases"/>
    <property type="match status" value="2"/>
</dbReference>
<dbReference type="PANTHER" id="PTHR13710:SF154">
    <property type="entry name" value="RECQ HELICASE, PUTATIVE (AFU_ORTHOLOGUE AFUA_6G14720)-RELATED"/>
    <property type="match status" value="1"/>
</dbReference>
<proteinExistence type="inferred from homology"/>
<reference evidence="8 9" key="1">
    <citation type="submission" date="2021-06" db="EMBL/GenBank/DDBJ databases">
        <authorList>
            <person name="Kallberg Y."/>
            <person name="Tangrot J."/>
            <person name="Rosling A."/>
        </authorList>
    </citation>
    <scope>NUCLEOTIDE SEQUENCE [LARGE SCALE GENOMIC DNA]</scope>
    <source>
        <strain evidence="8 9">120-4 pot B 10/14</strain>
    </source>
</reference>
<dbReference type="InterPro" id="IPR011545">
    <property type="entry name" value="DEAD/DEAH_box_helicase_dom"/>
</dbReference>
<evidence type="ECO:0000256" key="1">
    <source>
        <dbReference type="ARBA" id="ARBA00005446"/>
    </source>
</evidence>
<keyword evidence="9" id="KW-1185">Reference proteome</keyword>
<evidence type="ECO:0000313" key="8">
    <source>
        <dbReference type="EMBL" id="CAG8851754.1"/>
    </source>
</evidence>
<keyword evidence="3" id="KW-0067">ATP-binding</keyword>
<dbReference type="SUPFAM" id="SSF52540">
    <property type="entry name" value="P-loop containing nucleoside triphosphate hydrolases"/>
    <property type="match status" value="1"/>
</dbReference>
<name>A0ABN7XBS5_GIGMA</name>
<evidence type="ECO:0000256" key="5">
    <source>
        <dbReference type="ARBA" id="ARBA00034808"/>
    </source>
</evidence>
<dbReference type="EMBL" id="CAJVQB010107704">
    <property type="protein sequence ID" value="CAG8851754.1"/>
    <property type="molecule type" value="Genomic_DNA"/>
</dbReference>
<dbReference type="InterPro" id="IPR001650">
    <property type="entry name" value="Helicase_C-like"/>
</dbReference>
<dbReference type="InterPro" id="IPR027417">
    <property type="entry name" value="P-loop_NTPase"/>
</dbReference>
<dbReference type="Proteomes" id="UP000789901">
    <property type="component" value="Unassembled WGS sequence"/>
</dbReference>
<dbReference type="EC" id="5.6.2.4" evidence="5"/>
<dbReference type="Pfam" id="PF00271">
    <property type="entry name" value="Helicase_C"/>
    <property type="match status" value="1"/>
</dbReference>
<keyword evidence="2" id="KW-0547">Nucleotide-binding</keyword>
<dbReference type="InterPro" id="IPR014001">
    <property type="entry name" value="Helicase_ATP-bd"/>
</dbReference>
<dbReference type="PROSITE" id="PS51192">
    <property type="entry name" value="HELICASE_ATP_BIND_1"/>
    <property type="match status" value="1"/>
</dbReference>
<evidence type="ECO:0000259" key="6">
    <source>
        <dbReference type="PROSITE" id="PS51192"/>
    </source>
</evidence>
<dbReference type="SMART" id="SM00490">
    <property type="entry name" value="HELICc"/>
    <property type="match status" value="1"/>
</dbReference>
<sequence>SELVKMGIPAATIYASSDQPLEAQEKIFGEVAAGVIKVLWITPEKFIKSLRFRRFLHNVSQTRGIQFVIDETHCVIEFGHFRPAWTKLGQIKEEFPLSSILLLTATCSYEGVSELNSILKIQNLKVFRSSLIYKPQLTFRTIPKPSKKKDIIEAVYKILEQCLEGRVIIYSSTPNECTEIFNGLKEYIDHKLLGIYHGKMRSIDQKTTLHLWHNRELKYIIATNAFGMGVHISDVRIIIHTTFPLSPINFVQEIGRAGRDGQPSESIVFYTRTDIRELLMIVSKKIESANEPNEAAESNFLETQAIQNQHSNLKKQKKNIFAMAYIFEDSYQ</sequence>
<organism evidence="8 9">
    <name type="scientific">Gigaspora margarita</name>
    <dbReference type="NCBI Taxonomy" id="4874"/>
    <lineage>
        <taxon>Eukaryota</taxon>
        <taxon>Fungi</taxon>
        <taxon>Fungi incertae sedis</taxon>
        <taxon>Mucoromycota</taxon>
        <taxon>Glomeromycotina</taxon>
        <taxon>Glomeromycetes</taxon>
        <taxon>Diversisporales</taxon>
        <taxon>Gigasporaceae</taxon>
        <taxon>Gigaspora</taxon>
    </lineage>
</organism>
<accession>A0ABN7XBS5</accession>
<comment type="caution">
    <text evidence="8">The sequence shown here is derived from an EMBL/GenBank/DDBJ whole genome shotgun (WGS) entry which is preliminary data.</text>
</comment>
<protein>
    <recommendedName>
        <fullName evidence="5">DNA 3'-5' helicase</fullName>
        <ecNumber evidence="5">5.6.2.4</ecNumber>
    </recommendedName>
</protein>